<protein>
    <submittedName>
        <fullName evidence="1">Uncharacterized protein</fullName>
    </submittedName>
</protein>
<proteinExistence type="predicted"/>
<accession>A0ABQ9JKE5</accession>
<evidence type="ECO:0000313" key="1">
    <source>
        <dbReference type="EMBL" id="KAJ8978693.1"/>
    </source>
</evidence>
<dbReference type="Proteomes" id="UP001162164">
    <property type="component" value="Unassembled WGS sequence"/>
</dbReference>
<gene>
    <name evidence="1" type="ORF">NQ317_004221</name>
</gene>
<keyword evidence="2" id="KW-1185">Reference proteome</keyword>
<sequence>MPKSSQNRCAPVHLGFDDSLCCPDTWVCPSPSDEIKQINEKSNLMQN</sequence>
<organism evidence="1 2">
    <name type="scientific">Molorchus minor</name>
    <dbReference type="NCBI Taxonomy" id="1323400"/>
    <lineage>
        <taxon>Eukaryota</taxon>
        <taxon>Metazoa</taxon>
        <taxon>Ecdysozoa</taxon>
        <taxon>Arthropoda</taxon>
        <taxon>Hexapoda</taxon>
        <taxon>Insecta</taxon>
        <taxon>Pterygota</taxon>
        <taxon>Neoptera</taxon>
        <taxon>Endopterygota</taxon>
        <taxon>Coleoptera</taxon>
        <taxon>Polyphaga</taxon>
        <taxon>Cucujiformia</taxon>
        <taxon>Chrysomeloidea</taxon>
        <taxon>Cerambycidae</taxon>
        <taxon>Lamiinae</taxon>
        <taxon>Monochamini</taxon>
        <taxon>Molorchus</taxon>
    </lineage>
</organism>
<reference evidence="1" key="1">
    <citation type="journal article" date="2023" name="Insect Mol. Biol.">
        <title>Genome sequencing provides insights into the evolution of gene families encoding plant cell wall-degrading enzymes in longhorned beetles.</title>
        <authorList>
            <person name="Shin N.R."/>
            <person name="Okamura Y."/>
            <person name="Kirsch R."/>
            <person name="Pauchet Y."/>
        </authorList>
    </citation>
    <scope>NUCLEOTIDE SEQUENCE</scope>
    <source>
        <strain evidence="1">MMC_N1</strain>
    </source>
</reference>
<dbReference type="EMBL" id="JAPWTJ010000410">
    <property type="protein sequence ID" value="KAJ8978693.1"/>
    <property type="molecule type" value="Genomic_DNA"/>
</dbReference>
<comment type="caution">
    <text evidence="1">The sequence shown here is derived from an EMBL/GenBank/DDBJ whole genome shotgun (WGS) entry which is preliminary data.</text>
</comment>
<evidence type="ECO:0000313" key="2">
    <source>
        <dbReference type="Proteomes" id="UP001162164"/>
    </source>
</evidence>
<name>A0ABQ9JKE5_9CUCU</name>